<evidence type="ECO:0000313" key="1">
    <source>
        <dbReference type="EMBL" id="VFU61361.1"/>
    </source>
</evidence>
<protein>
    <submittedName>
        <fullName evidence="1">Uncharacterized protein</fullName>
    </submittedName>
</protein>
<accession>A0A6N2N5V2</accession>
<organism evidence="1">
    <name type="scientific">Salix viminalis</name>
    <name type="common">Common osier</name>
    <name type="synonym">Basket willow</name>
    <dbReference type="NCBI Taxonomy" id="40686"/>
    <lineage>
        <taxon>Eukaryota</taxon>
        <taxon>Viridiplantae</taxon>
        <taxon>Streptophyta</taxon>
        <taxon>Embryophyta</taxon>
        <taxon>Tracheophyta</taxon>
        <taxon>Spermatophyta</taxon>
        <taxon>Magnoliopsida</taxon>
        <taxon>eudicotyledons</taxon>
        <taxon>Gunneridae</taxon>
        <taxon>Pentapetalae</taxon>
        <taxon>rosids</taxon>
        <taxon>fabids</taxon>
        <taxon>Malpighiales</taxon>
        <taxon>Salicaceae</taxon>
        <taxon>Saliceae</taxon>
        <taxon>Salix</taxon>
    </lineage>
</organism>
<proteinExistence type="predicted"/>
<name>A0A6N2N5V2_SALVM</name>
<gene>
    <name evidence="1" type="ORF">SVIM_LOCUS459119</name>
</gene>
<dbReference type="EMBL" id="CAADRP010002109">
    <property type="protein sequence ID" value="VFU61361.1"/>
    <property type="molecule type" value="Genomic_DNA"/>
</dbReference>
<reference evidence="1" key="1">
    <citation type="submission" date="2019-03" db="EMBL/GenBank/DDBJ databases">
        <authorList>
            <person name="Mank J."/>
            <person name="Almeida P."/>
        </authorList>
    </citation>
    <scope>NUCLEOTIDE SEQUENCE</scope>
    <source>
        <strain evidence="1">78183</strain>
    </source>
</reference>
<dbReference type="AlphaFoldDB" id="A0A6N2N5V2"/>
<sequence length="107" mass="11687">MFLISFLGSVVFLQPLFLAKSFSFCIFTPLTMLDFKALSLALAAHCVCLSFGSFSPKQISHSSCPYNSVVFQMLAHEHAMVSSKGLRMLLAKGNINNMHGAALVRLS</sequence>